<evidence type="ECO:0000256" key="3">
    <source>
        <dbReference type="ARBA" id="ARBA00022729"/>
    </source>
</evidence>
<dbReference type="InterPro" id="IPR008966">
    <property type="entry name" value="Adhesion_dom_sf"/>
</dbReference>
<organism evidence="7 8">
    <name type="scientific">Phytobacter diazotrophicus</name>
    <dbReference type="NCBI Taxonomy" id="395631"/>
    <lineage>
        <taxon>Bacteria</taxon>
        <taxon>Pseudomonadati</taxon>
        <taxon>Pseudomonadota</taxon>
        <taxon>Gammaproteobacteria</taxon>
        <taxon>Enterobacterales</taxon>
        <taxon>Enterobacteriaceae</taxon>
        <taxon>Phytobacter</taxon>
    </lineage>
</organism>
<evidence type="ECO:0000256" key="1">
    <source>
        <dbReference type="ARBA" id="ARBA00004561"/>
    </source>
</evidence>
<dbReference type="RefSeq" id="WP_158276532.1">
    <property type="nucleotide sequence ID" value="NZ_AP025334.1"/>
</dbReference>
<evidence type="ECO:0000259" key="6">
    <source>
        <dbReference type="Pfam" id="PF00419"/>
    </source>
</evidence>
<dbReference type="PANTHER" id="PTHR33420:SF3">
    <property type="entry name" value="FIMBRIAL SUBUNIT ELFA"/>
    <property type="match status" value="1"/>
</dbReference>
<dbReference type="InterPro" id="IPR050263">
    <property type="entry name" value="Bact_Fimbrial_Adh_Pro"/>
</dbReference>
<proteinExistence type="inferred from homology"/>
<evidence type="ECO:0000256" key="5">
    <source>
        <dbReference type="SAM" id="SignalP"/>
    </source>
</evidence>
<keyword evidence="4" id="KW-0281">Fimbrium</keyword>
<evidence type="ECO:0000313" key="8">
    <source>
        <dbReference type="Proteomes" id="UP001320460"/>
    </source>
</evidence>
<keyword evidence="3 5" id="KW-0732">Signal</keyword>
<feature type="signal peptide" evidence="5">
    <location>
        <begin position="1"/>
        <end position="26"/>
    </location>
</feature>
<dbReference type="Proteomes" id="UP001320460">
    <property type="component" value="Chromosome"/>
</dbReference>
<feature type="domain" description="Fimbrial-type adhesion" evidence="6">
    <location>
        <begin position="187"/>
        <end position="329"/>
    </location>
</feature>
<dbReference type="SUPFAM" id="SSF49401">
    <property type="entry name" value="Bacterial adhesins"/>
    <property type="match status" value="1"/>
</dbReference>
<evidence type="ECO:0000256" key="2">
    <source>
        <dbReference type="ARBA" id="ARBA00006671"/>
    </source>
</evidence>
<sequence length="330" mass="36799">MIKRNSLMRCLISGLFIGSISQYAGAEEWTDFTWTNTETTVYMNASTFPKTLGNITSPASPTASLKATGRPTEAMKDSVRVWWVNFNPQLAIRGFTLQVNINNSGWIEGNAAKDVCVWVDGDCKLFPGPTVQYVDYPTVPISVRLLRNSTTPYDPIPQGTNIASITLRHYTGLVPTGITMGNLHYVFNGDIVPLVPTCDVKTYDSTVKLPEVRRSDLMRSLWRYQGANKEFTINIDCINNVSKAKITFNGDKMPGVASNDVLKNMNSGNENVGVQIMFDDTPLEIGKEVLVKWWPSQNTKLKFKAHYFTKNGSINPGTIRAKSEFVITYE</sequence>
<feature type="chain" id="PRO_5045036421" description="Fimbrial-type adhesion domain-containing protein" evidence="5">
    <location>
        <begin position="27"/>
        <end position="330"/>
    </location>
</feature>
<dbReference type="Pfam" id="PF00419">
    <property type="entry name" value="Fimbrial"/>
    <property type="match status" value="1"/>
</dbReference>
<dbReference type="InterPro" id="IPR000259">
    <property type="entry name" value="Adhesion_dom_fimbrial"/>
</dbReference>
<dbReference type="PANTHER" id="PTHR33420">
    <property type="entry name" value="FIMBRIAL SUBUNIT ELFA-RELATED"/>
    <property type="match status" value="1"/>
</dbReference>
<comment type="similarity">
    <text evidence="2">Belongs to the fimbrial protein family.</text>
</comment>
<evidence type="ECO:0000313" key="7">
    <source>
        <dbReference type="EMBL" id="BDD48777.1"/>
    </source>
</evidence>
<dbReference type="Gene3D" id="2.60.40.1090">
    <property type="entry name" value="Fimbrial-type adhesion domain"/>
    <property type="match status" value="1"/>
</dbReference>
<name>A0ABM7VP37_9ENTR</name>
<reference evidence="7 8" key="1">
    <citation type="submission" date="2021-12" db="EMBL/GenBank/DDBJ databases">
        <title>Complete genome sequence of Phytobacter diazotrophicus TA9734.</title>
        <authorList>
            <person name="Kubota H."/>
            <person name="Nakayama Y."/>
            <person name="Ariyoshi T."/>
        </authorList>
    </citation>
    <scope>NUCLEOTIDE SEQUENCE [LARGE SCALE GENOMIC DNA]</scope>
    <source>
        <strain evidence="7 8">TA9734</strain>
    </source>
</reference>
<evidence type="ECO:0000256" key="4">
    <source>
        <dbReference type="ARBA" id="ARBA00023263"/>
    </source>
</evidence>
<comment type="subcellular location">
    <subcellularLocation>
        <location evidence="1">Fimbrium</location>
    </subcellularLocation>
</comment>
<protein>
    <recommendedName>
        <fullName evidence="6">Fimbrial-type adhesion domain-containing protein</fullName>
    </recommendedName>
</protein>
<accession>A0ABM7VP37</accession>
<gene>
    <name evidence="7" type="ORF">PDTA9734_02640</name>
</gene>
<keyword evidence="8" id="KW-1185">Reference proteome</keyword>
<dbReference type="InterPro" id="IPR036937">
    <property type="entry name" value="Adhesion_dom_fimbrial_sf"/>
</dbReference>
<dbReference type="EMBL" id="AP025334">
    <property type="protein sequence ID" value="BDD48777.1"/>
    <property type="molecule type" value="Genomic_DNA"/>
</dbReference>